<organism evidence="5">
    <name type="scientific">Entomoneis paludosa</name>
    <dbReference type="NCBI Taxonomy" id="265537"/>
    <lineage>
        <taxon>Eukaryota</taxon>
        <taxon>Sar</taxon>
        <taxon>Stramenopiles</taxon>
        <taxon>Ochrophyta</taxon>
        <taxon>Bacillariophyta</taxon>
        <taxon>Bacillariophyceae</taxon>
        <taxon>Bacillariophycidae</taxon>
        <taxon>Entomoneidaceae</taxon>
        <taxon>Entomoneis</taxon>
    </lineage>
</organism>
<dbReference type="GO" id="GO:0030690">
    <property type="term" value="C:Noc1p-Noc2p complex"/>
    <property type="evidence" value="ECO:0007669"/>
    <property type="project" value="TreeGrafter"/>
</dbReference>
<evidence type="ECO:0000313" key="5">
    <source>
        <dbReference type="EMBL" id="CAD9952023.1"/>
    </source>
</evidence>
<dbReference type="InterPro" id="IPR005343">
    <property type="entry name" value="Noc2"/>
</dbReference>
<dbReference type="PANTHER" id="PTHR12687">
    <property type="entry name" value="NUCLEOLAR COMPLEX 2 AND RAD4-RELATED"/>
    <property type="match status" value="1"/>
</dbReference>
<feature type="compositionally biased region" description="Basic and acidic residues" evidence="4">
    <location>
        <begin position="113"/>
        <end position="122"/>
    </location>
</feature>
<feature type="region of interest" description="Disordered" evidence="4">
    <location>
        <begin position="335"/>
        <end position="366"/>
    </location>
</feature>
<dbReference type="AlphaFoldDB" id="A0A7S2VGJ3"/>
<feature type="compositionally biased region" description="Basic and acidic residues" evidence="4">
    <location>
        <begin position="190"/>
        <end position="212"/>
    </location>
</feature>
<evidence type="ECO:0000256" key="1">
    <source>
        <dbReference type="ARBA" id="ARBA00004123"/>
    </source>
</evidence>
<dbReference type="GO" id="GO:0042273">
    <property type="term" value="P:ribosomal large subunit biogenesis"/>
    <property type="evidence" value="ECO:0007669"/>
    <property type="project" value="TreeGrafter"/>
</dbReference>
<dbReference type="GO" id="GO:0005730">
    <property type="term" value="C:nucleolus"/>
    <property type="evidence" value="ECO:0007669"/>
    <property type="project" value="TreeGrafter"/>
</dbReference>
<feature type="compositionally biased region" description="Basic residues" evidence="4">
    <location>
        <begin position="1"/>
        <end position="36"/>
    </location>
</feature>
<reference evidence="5" key="1">
    <citation type="submission" date="2021-01" db="EMBL/GenBank/DDBJ databases">
        <authorList>
            <person name="Corre E."/>
            <person name="Pelletier E."/>
            <person name="Niang G."/>
            <person name="Scheremetjew M."/>
            <person name="Finn R."/>
            <person name="Kale V."/>
            <person name="Holt S."/>
            <person name="Cochrane G."/>
            <person name="Meng A."/>
            <person name="Brown T."/>
            <person name="Cohen L."/>
        </authorList>
    </citation>
    <scope>NUCLEOTIDE SEQUENCE</scope>
    <source>
        <strain evidence="5">CCMP125</strain>
    </source>
</reference>
<feature type="compositionally biased region" description="Acidic residues" evidence="4">
    <location>
        <begin position="831"/>
        <end position="844"/>
    </location>
</feature>
<accession>A0A7S2VGJ3</accession>
<keyword evidence="3" id="KW-0539">Nucleus</keyword>
<proteinExistence type="inferred from homology"/>
<comment type="subcellular location">
    <subcellularLocation>
        <location evidence="1">Nucleus</location>
    </subcellularLocation>
</comment>
<feature type="compositionally biased region" description="Basic and acidic residues" evidence="4">
    <location>
        <begin position="37"/>
        <end position="62"/>
    </location>
</feature>
<gene>
    <name evidence="5" type="ORF">APAL1065_LOCUS5758</name>
</gene>
<dbReference type="GO" id="GO:0030691">
    <property type="term" value="C:Noc2p-Noc3p complex"/>
    <property type="evidence" value="ECO:0007669"/>
    <property type="project" value="TreeGrafter"/>
</dbReference>
<protein>
    <recommendedName>
        <fullName evidence="6">Nucleolar complex protein 2 homolog</fullName>
    </recommendedName>
</protein>
<feature type="compositionally biased region" description="Acidic residues" evidence="4">
    <location>
        <begin position="222"/>
        <end position="236"/>
    </location>
</feature>
<dbReference type="PANTHER" id="PTHR12687:SF4">
    <property type="entry name" value="NUCLEOLAR COMPLEX PROTEIN 2 HOMOLOG"/>
    <property type="match status" value="1"/>
</dbReference>
<feature type="region of interest" description="Disordered" evidence="4">
    <location>
        <begin position="773"/>
        <end position="855"/>
    </location>
</feature>
<dbReference type="EMBL" id="HBHT01008593">
    <property type="protein sequence ID" value="CAD9952023.1"/>
    <property type="molecule type" value="Transcribed_RNA"/>
</dbReference>
<feature type="compositionally biased region" description="Acidic residues" evidence="4">
    <location>
        <begin position="138"/>
        <end position="156"/>
    </location>
</feature>
<feature type="compositionally biased region" description="Acidic residues" evidence="4">
    <location>
        <begin position="791"/>
        <end position="805"/>
    </location>
</feature>
<feature type="compositionally biased region" description="Acidic residues" evidence="4">
    <location>
        <begin position="343"/>
        <end position="352"/>
    </location>
</feature>
<feature type="region of interest" description="Disordered" evidence="4">
    <location>
        <begin position="1"/>
        <end position="241"/>
    </location>
</feature>
<name>A0A7S2VGJ3_9STRA</name>
<feature type="compositionally biased region" description="Basic residues" evidence="4">
    <location>
        <begin position="811"/>
        <end position="825"/>
    </location>
</feature>
<feature type="compositionally biased region" description="Basic and acidic residues" evidence="4">
    <location>
        <begin position="356"/>
        <end position="366"/>
    </location>
</feature>
<dbReference type="GO" id="GO:0005654">
    <property type="term" value="C:nucleoplasm"/>
    <property type="evidence" value="ECO:0007669"/>
    <property type="project" value="TreeGrafter"/>
</dbReference>
<dbReference type="Pfam" id="PF03715">
    <property type="entry name" value="Noc2"/>
    <property type="match status" value="1"/>
</dbReference>
<evidence type="ECO:0000256" key="2">
    <source>
        <dbReference type="ARBA" id="ARBA00005907"/>
    </source>
</evidence>
<evidence type="ECO:0000256" key="3">
    <source>
        <dbReference type="ARBA" id="ARBA00023242"/>
    </source>
</evidence>
<feature type="compositionally biased region" description="Acidic residues" evidence="4">
    <location>
        <begin position="175"/>
        <end position="189"/>
    </location>
</feature>
<evidence type="ECO:0008006" key="6">
    <source>
        <dbReference type="Google" id="ProtNLM"/>
    </source>
</evidence>
<comment type="similarity">
    <text evidence="2">Belongs to the NOC2 family.</text>
</comment>
<evidence type="ECO:0000256" key="4">
    <source>
        <dbReference type="SAM" id="MobiDB-lite"/>
    </source>
</evidence>
<sequence length="855" mass="97984">MARQSKRQRKFHASGGVKKRLEKGTITKKGKLKKRKRTDDDDKVKPREEADLSTKGRDRSDDFTSSNLAGLELDDFFAQVSEAIEEKDDDDEDALMEEEQGNEISDDDEEEEKPQKKKDANNNKKQQKKKQQQPKEEENSESEDSGSDSDDDIEEEAATKENKTKPAKPSSSSSSDDDDDNSDDEDVEAAEQRMKDQMAKLTKSDPEFHDFLQENESSLLEFGDEEGMQEESDDEEESKRGAPSIHLTLPELKKLQTGVFEAHGMKHLKKLMAAYRSACHLADSVEDKKSRPGESGIHFAIDSSAVFDKLMVLCLKQLHEVFHLFLFQESKKKAKDDQKEDKDEKDDEDEGIDVNKPIDPRKMERSERWSDMQKILKSFFTSTLHIMSEAKEPELLTFILKALSNYIPLVSPFPRVAEAMLKCFVDKWSAPLDVSEDYQVVRLNAFFRIRQLAKTQPFPFIETCLRKTYLAYARRAKHGKSAPTVEVLSTLTFMGNSVVELYSLDLHSSYQHAFVYIRQLALHLRAAIQKTTPESIAQLFRWQYMHCLKLWVAVLSDLVSAEDGAQMRSLIYPLSEVINGVARLAPANVRHLPFRFHCVRLLQQLAAASETFMPTTSLLLECLDWKEWYMKPKKTGKKNTTAGLDFLHILKLPKEDSLRTHEQLEAGITEFFVLLEREVDLYIYTPGFPEYSMWIRRRLKAFNRETRQQRWRRFSEGIIDACEKHSKAAVIKRAKLDEAPRDVNQLECLRPMSTPTMKERHKLAMEKEAKRLVATGPSSAKPAGKKKQQQDEDESGNESGNESDEQSPQTKKAKKARKDKAKKISKKADGYDDPEVLDQQDDVQEGINWSDGEDD</sequence>
<feature type="compositionally biased region" description="Acidic residues" evidence="4">
    <location>
        <begin position="83"/>
        <end position="112"/>
    </location>
</feature>